<name>A0ABN1ZBY8_9MICO</name>
<dbReference type="Proteomes" id="UP001501742">
    <property type="component" value="Unassembled WGS sequence"/>
</dbReference>
<keyword evidence="2" id="KW-0812">Transmembrane</keyword>
<evidence type="ECO:0000256" key="2">
    <source>
        <dbReference type="SAM" id="Phobius"/>
    </source>
</evidence>
<keyword evidence="3" id="KW-0732">Signal</keyword>
<reference evidence="5 6" key="1">
    <citation type="journal article" date="2019" name="Int. J. Syst. Evol. Microbiol.">
        <title>The Global Catalogue of Microorganisms (GCM) 10K type strain sequencing project: providing services to taxonomists for standard genome sequencing and annotation.</title>
        <authorList>
            <consortium name="The Broad Institute Genomics Platform"/>
            <consortium name="The Broad Institute Genome Sequencing Center for Infectious Disease"/>
            <person name="Wu L."/>
            <person name="Ma J."/>
        </authorList>
    </citation>
    <scope>NUCLEOTIDE SEQUENCE [LARGE SCALE GENOMIC DNA]</scope>
    <source>
        <strain evidence="5 6">JCM 12140</strain>
    </source>
</reference>
<dbReference type="EMBL" id="BAAAJX010000005">
    <property type="protein sequence ID" value="GAA1493113.1"/>
    <property type="molecule type" value="Genomic_DNA"/>
</dbReference>
<evidence type="ECO:0000256" key="3">
    <source>
        <dbReference type="SAM" id="SignalP"/>
    </source>
</evidence>
<evidence type="ECO:0000313" key="6">
    <source>
        <dbReference type="Proteomes" id="UP001501742"/>
    </source>
</evidence>
<dbReference type="PANTHER" id="PTHR31126">
    <property type="entry name" value="TYROSINE-PROTEIN PHOSPHATASE"/>
    <property type="match status" value="1"/>
</dbReference>
<dbReference type="Gene3D" id="3.90.190.10">
    <property type="entry name" value="Protein tyrosine phosphatase superfamily"/>
    <property type="match status" value="1"/>
</dbReference>
<dbReference type="PROSITE" id="PS50056">
    <property type="entry name" value="TYR_PHOSPHATASE_2"/>
    <property type="match status" value="1"/>
</dbReference>
<keyword evidence="2" id="KW-0472">Membrane</keyword>
<dbReference type="Pfam" id="PF13350">
    <property type="entry name" value="Y_phosphatase3"/>
    <property type="match status" value="1"/>
</dbReference>
<dbReference type="PROSITE" id="PS00383">
    <property type="entry name" value="TYR_PHOSPHATASE_1"/>
    <property type="match status" value="1"/>
</dbReference>
<comment type="similarity">
    <text evidence="1">Belongs to the protein-tyrosine phosphatase family.</text>
</comment>
<feature type="chain" id="PRO_5046058393" description="Tyrosine specific protein phosphatases domain-containing protein" evidence="3">
    <location>
        <begin position="38"/>
        <end position="528"/>
    </location>
</feature>
<dbReference type="InterPro" id="IPR026893">
    <property type="entry name" value="Tyr/Ser_Pase_IphP-type"/>
</dbReference>
<gene>
    <name evidence="5" type="ORF">GCM10009627_14590</name>
</gene>
<dbReference type="InterPro" id="IPR016130">
    <property type="entry name" value="Tyr_Pase_AS"/>
</dbReference>
<dbReference type="InterPro" id="IPR000387">
    <property type="entry name" value="Tyr_Pase_dom"/>
</dbReference>
<feature type="domain" description="Tyrosine specific protein phosphatases" evidence="4">
    <location>
        <begin position="169"/>
        <end position="198"/>
    </location>
</feature>
<keyword evidence="2" id="KW-1133">Transmembrane helix</keyword>
<evidence type="ECO:0000256" key="1">
    <source>
        <dbReference type="ARBA" id="ARBA00009580"/>
    </source>
</evidence>
<comment type="caution">
    <text evidence="5">The sequence shown here is derived from an EMBL/GenBank/DDBJ whole genome shotgun (WGS) entry which is preliminary data.</text>
</comment>
<dbReference type="PANTHER" id="PTHR31126:SF10">
    <property type="entry name" value="PROTEIN PHOSPHATASE, PUTATIVE (AFU_ORTHOLOGUE AFUA_6G06650)-RELATED"/>
    <property type="match status" value="1"/>
</dbReference>
<dbReference type="SUPFAM" id="SSF52799">
    <property type="entry name" value="(Phosphotyrosine protein) phosphatases II"/>
    <property type="match status" value="1"/>
</dbReference>
<dbReference type="InterPro" id="IPR029021">
    <property type="entry name" value="Prot-tyrosine_phosphatase-like"/>
</dbReference>
<dbReference type="RefSeq" id="WP_204606523.1">
    <property type="nucleotide sequence ID" value="NZ_BAAAJX010000005.1"/>
</dbReference>
<keyword evidence="6" id="KW-1185">Reference proteome</keyword>
<proteinExistence type="inferred from homology"/>
<sequence>MPNRPARAHALFRAASIATAAAAVFGSVCLSTTTASADSGLQPAFTAQDHPVTDVPGMVNGRELGAFTGLDGRRVDATRLIRSESLDKVTAAGAQTLAGKYHVDLVVDLRTPGQVAAKPDVTIPGAKVVDISMFGADGDYPDDTVMYHDLTDKGYVDAADRGPMISAYAQVLQILATHTTGTVLIHCSHGMDRTGTVIDLLDRVLGVDSADVLHDYLLSNTQLGVTWATPQLLQGTFEHDVATKYAGMDSYLSKTIGVTPAEVAALRARFLVSDDASASAVTVGGVTVPLAAAATPAGATVTAPLTALTAADVHVTTTNSAATSSVAVTGRSAVVTVTAADGTTTKQYRVTVQQPALSVVANGPAAHGPFAPGSAVTITSAGLTPGAVYSVVVHSTPRVIGTVTATAAGTVSASVVLPADLAAGAHTLFLADAKGTAVTTAARIVLVARSATGTTTTRGGTTVATVPVRSSSASGPSVATGGTVVASPADGGVLPWVLLGGLGSALLAGLGVLRLRGRASNGQFRSGR</sequence>
<accession>A0ABN1ZBY8</accession>
<evidence type="ECO:0000313" key="5">
    <source>
        <dbReference type="EMBL" id="GAA1493113.1"/>
    </source>
</evidence>
<feature type="signal peptide" evidence="3">
    <location>
        <begin position="1"/>
        <end position="37"/>
    </location>
</feature>
<protein>
    <recommendedName>
        <fullName evidence="4">Tyrosine specific protein phosphatases domain-containing protein</fullName>
    </recommendedName>
</protein>
<evidence type="ECO:0000259" key="4">
    <source>
        <dbReference type="PROSITE" id="PS50056"/>
    </source>
</evidence>
<feature type="transmembrane region" description="Helical" evidence="2">
    <location>
        <begin position="493"/>
        <end position="515"/>
    </location>
</feature>
<organism evidence="5 6">
    <name type="scientific">Curtobacterium herbarum</name>
    <dbReference type="NCBI Taxonomy" id="150122"/>
    <lineage>
        <taxon>Bacteria</taxon>
        <taxon>Bacillati</taxon>
        <taxon>Actinomycetota</taxon>
        <taxon>Actinomycetes</taxon>
        <taxon>Micrococcales</taxon>
        <taxon>Microbacteriaceae</taxon>
        <taxon>Curtobacterium</taxon>
    </lineage>
</organism>